<keyword evidence="2" id="KW-0067">ATP-binding</keyword>
<dbReference type="Pfam" id="PF25601">
    <property type="entry name" value="AAA_lid_14"/>
    <property type="match status" value="1"/>
</dbReference>
<evidence type="ECO:0000313" key="8">
    <source>
        <dbReference type="Proteomes" id="UP001379533"/>
    </source>
</evidence>
<keyword evidence="4" id="KW-0804">Transcription</keyword>
<proteinExistence type="predicted"/>
<dbReference type="Gene3D" id="3.40.50.300">
    <property type="entry name" value="P-loop containing nucleotide triphosphate hydrolases"/>
    <property type="match status" value="1"/>
</dbReference>
<evidence type="ECO:0000256" key="2">
    <source>
        <dbReference type="ARBA" id="ARBA00022840"/>
    </source>
</evidence>
<evidence type="ECO:0000259" key="6">
    <source>
        <dbReference type="PROSITE" id="PS50045"/>
    </source>
</evidence>
<keyword evidence="1" id="KW-0547">Nucleotide-binding</keyword>
<dbReference type="SUPFAM" id="SSF46689">
    <property type="entry name" value="Homeodomain-like"/>
    <property type="match status" value="1"/>
</dbReference>
<evidence type="ECO:0000256" key="1">
    <source>
        <dbReference type="ARBA" id="ARBA00022741"/>
    </source>
</evidence>
<dbReference type="RefSeq" id="WP_394845629.1">
    <property type="nucleotide sequence ID" value="NZ_CP089982.1"/>
</dbReference>
<dbReference type="InterPro" id="IPR000253">
    <property type="entry name" value="FHA_dom"/>
</dbReference>
<dbReference type="PRINTS" id="PR01590">
    <property type="entry name" value="HTHFIS"/>
</dbReference>
<keyword evidence="8" id="KW-1185">Reference proteome</keyword>
<feature type="domain" description="Sigma-54 factor interaction" evidence="6">
    <location>
        <begin position="145"/>
        <end position="332"/>
    </location>
</feature>
<dbReference type="SMART" id="SM00382">
    <property type="entry name" value="AAA"/>
    <property type="match status" value="1"/>
</dbReference>
<feature type="domain" description="FHA" evidence="5">
    <location>
        <begin position="43"/>
        <end position="91"/>
    </location>
</feature>
<dbReference type="Gene3D" id="1.10.8.60">
    <property type="match status" value="1"/>
</dbReference>
<accession>A0ABZ2KDT3</accession>
<dbReference type="SUPFAM" id="SSF49879">
    <property type="entry name" value="SMAD/FHA domain"/>
    <property type="match status" value="1"/>
</dbReference>
<dbReference type="InterPro" id="IPR002078">
    <property type="entry name" value="Sigma_54_int"/>
</dbReference>
<name>A0ABZ2KDT3_9BACT</name>
<dbReference type="Pfam" id="PF14532">
    <property type="entry name" value="Sigma54_activ_2"/>
    <property type="match status" value="1"/>
</dbReference>
<dbReference type="PROSITE" id="PS50006">
    <property type="entry name" value="FHA_DOMAIN"/>
    <property type="match status" value="1"/>
</dbReference>
<gene>
    <name evidence="7" type="ORF">LZC95_52440</name>
</gene>
<evidence type="ECO:0000313" key="7">
    <source>
        <dbReference type="EMBL" id="WXA95019.1"/>
    </source>
</evidence>
<dbReference type="CDD" id="cd00060">
    <property type="entry name" value="FHA"/>
    <property type="match status" value="1"/>
</dbReference>
<dbReference type="InterPro" id="IPR058031">
    <property type="entry name" value="AAA_lid_NorR"/>
</dbReference>
<keyword evidence="3" id="KW-0805">Transcription regulation</keyword>
<protein>
    <submittedName>
        <fullName evidence="7">Sigma 54-interacting transcriptional regulator</fullName>
    </submittedName>
</protein>
<reference evidence="7 8" key="1">
    <citation type="submission" date="2021-12" db="EMBL/GenBank/DDBJ databases">
        <title>Discovery of the Pendulisporaceae a myxobacterial family with distinct sporulation behavior and unique specialized metabolism.</title>
        <authorList>
            <person name="Garcia R."/>
            <person name="Popoff A."/>
            <person name="Bader C.D."/>
            <person name="Loehr J."/>
            <person name="Walesch S."/>
            <person name="Walt C."/>
            <person name="Boldt J."/>
            <person name="Bunk B."/>
            <person name="Haeckl F.J.F.P.J."/>
            <person name="Gunesch A.P."/>
            <person name="Birkelbach J."/>
            <person name="Nuebel U."/>
            <person name="Pietschmann T."/>
            <person name="Bach T."/>
            <person name="Mueller R."/>
        </authorList>
    </citation>
    <scope>NUCLEOTIDE SEQUENCE [LARGE SCALE GENOMIC DNA]</scope>
    <source>
        <strain evidence="7 8">MSr12523</strain>
    </source>
</reference>
<dbReference type="InterPro" id="IPR008984">
    <property type="entry name" value="SMAD_FHA_dom_sf"/>
</dbReference>
<dbReference type="InterPro" id="IPR009057">
    <property type="entry name" value="Homeodomain-like_sf"/>
</dbReference>
<dbReference type="SUPFAM" id="SSF52540">
    <property type="entry name" value="P-loop containing nucleoside triphosphate hydrolases"/>
    <property type="match status" value="1"/>
</dbReference>
<dbReference type="Pfam" id="PF00498">
    <property type="entry name" value="FHA"/>
    <property type="match status" value="1"/>
</dbReference>
<dbReference type="InterPro" id="IPR002197">
    <property type="entry name" value="HTH_Fis"/>
</dbReference>
<dbReference type="SMART" id="SM00240">
    <property type="entry name" value="FHA"/>
    <property type="match status" value="1"/>
</dbReference>
<dbReference type="Gene3D" id="2.60.200.20">
    <property type="match status" value="1"/>
</dbReference>
<evidence type="ECO:0000256" key="3">
    <source>
        <dbReference type="ARBA" id="ARBA00023015"/>
    </source>
</evidence>
<dbReference type="PANTHER" id="PTHR32071">
    <property type="entry name" value="TRANSCRIPTIONAL REGULATORY PROTEIN"/>
    <property type="match status" value="1"/>
</dbReference>
<dbReference type="InterPro" id="IPR027417">
    <property type="entry name" value="P-loop_NTPase"/>
</dbReference>
<dbReference type="Proteomes" id="UP001379533">
    <property type="component" value="Chromosome"/>
</dbReference>
<evidence type="ECO:0000259" key="5">
    <source>
        <dbReference type="PROSITE" id="PS50006"/>
    </source>
</evidence>
<dbReference type="EMBL" id="CP089982">
    <property type="protein sequence ID" value="WXA95019.1"/>
    <property type="molecule type" value="Genomic_DNA"/>
</dbReference>
<evidence type="ECO:0000256" key="4">
    <source>
        <dbReference type="ARBA" id="ARBA00023163"/>
    </source>
</evidence>
<dbReference type="InterPro" id="IPR003593">
    <property type="entry name" value="AAA+_ATPase"/>
</dbReference>
<sequence length="425" mass="45970">MADFSNDANTKTQGGEHVGQAERFLRVFTARGSFDVVLGDGTWTVGRASDAHVRIDDSSVSRVHARLHIGAHVLLEDLGSANGTRAGGRVLEPRKPVLVTSGMSLEFGEALGVLREGRDRSPTMQSTQETGVRGDGSDEDRVLLRVARADLPVLIEGETGAGKDYTVQRLHARSRRATGPLVRASCALVRAGRLDLGECFDRAVAGTLILDEVTNLDAQGQALLVGVWESASEKTNPADMARVVSMSSVALEEAAAAGAFRPDLYYRLAHLTLRIPPLRERTDELIDIASAILAELTETPPLLSADAVRLLRGHAWPGNVRELRMALERALAFSNSRVLTASHFQGIEPRAVQPRRMSATPVADTAPSMNQSLKEAAEAAEYQRILEALRACSGNQTRAAKLLGISRGTLISRLQRYNVPRPRKL</sequence>
<dbReference type="Gene3D" id="1.10.10.60">
    <property type="entry name" value="Homeodomain-like"/>
    <property type="match status" value="1"/>
</dbReference>
<dbReference type="Pfam" id="PF02954">
    <property type="entry name" value="HTH_8"/>
    <property type="match status" value="1"/>
</dbReference>
<dbReference type="PROSITE" id="PS50045">
    <property type="entry name" value="SIGMA54_INTERACT_4"/>
    <property type="match status" value="1"/>
</dbReference>
<organism evidence="7 8">
    <name type="scientific">Pendulispora brunnea</name>
    <dbReference type="NCBI Taxonomy" id="2905690"/>
    <lineage>
        <taxon>Bacteria</taxon>
        <taxon>Pseudomonadati</taxon>
        <taxon>Myxococcota</taxon>
        <taxon>Myxococcia</taxon>
        <taxon>Myxococcales</taxon>
        <taxon>Sorangiineae</taxon>
        <taxon>Pendulisporaceae</taxon>
        <taxon>Pendulispora</taxon>
    </lineage>
</organism>